<comment type="caution">
    <text evidence="3">The sequence shown here is derived from an EMBL/GenBank/DDBJ whole genome shotgun (WGS) entry which is preliminary data.</text>
</comment>
<dbReference type="SUPFAM" id="SSF53383">
    <property type="entry name" value="PLP-dependent transferases"/>
    <property type="match status" value="1"/>
</dbReference>
<gene>
    <name evidence="3" type="ORF">FisN_24Lh184</name>
</gene>
<dbReference type="Proteomes" id="UP000198406">
    <property type="component" value="Unassembled WGS sequence"/>
</dbReference>
<evidence type="ECO:0000313" key="3">
    <source>
        <dbReference type="EMBL" id="GAX22897.1"/>
    </source>
</evidence>
<sequence>MFRPDGRCSSLWRRSFRHIKRTKKRCASTKGYQSIGSFHSENLADLVKASEDTYTAPTLPFPDDVREVVSSPYSLDLQQWTFLNHGAFGAALTVGTRRAEQWRHYMELQPLRFFDRTLLPHLAYSTRRLSNFIHLPRREEMALIPNVTFGMNSVISSYFREYGKSGHVILWDTSYGSVKKMTHHYGFDAVTEIPFQRLYLDGLAQSSDPEQVFVQALQDCLYQFTASTEPLMILDHVSSNTALTFPIQKLASAIREWNPHAVIVVDGAHGLLAQPLNMDQVFDSGVDFYLSNAHKWLSAPRGAAFLAINKYESRWQNILHPAVYSHGGDADDLLSRFVWDGTRDYAAALSLPVVLDFWEQQDPSHVRDKIRKQLREGIHILAKHWHPDYADDMDQWPGNITLAGLDSTVLSSPMILVKLPFQSDHMYDSSDAKAVQDYLYSKYIEAPIKCINGELYVRVSCHIYNCSDDFVMLAKTIQSFPVVR</sequence>
<accession>A0A1Z5K9G8</accession>
<evidence type="ECO:0000313" key="4">
    <source>
        <dbReference type="Proteomes" id="UP000198406"/>
    </source>
</evidence>
<keyword evidence="1" id="KW-0663">Pyridoxal phosphate</keyword>
<protein>
    <recommendedName>
        <fullName evidence="2">Aminotransferase class V domain-containing protein</fullName>
    </recommendedName>
</protein>
<name>A0A1Z5K9G8_FISSO</name>
<evidence type="ECO:0000256" key="1">
    <source>
        <dbReference type="ARBA" id="ARBA00022898"/>
    </source>
</evidence>
<dbReference type="OrthoDB" id="5978656at2759"/>
<dbReference type="InterPro" id="IPR015424">
    <property type="entry name" value="PyrdxlP-dep_Trfase"/>
</dbReference>
<dbReference type="InterPro" id="IPR015421">
    <property type="entry name" value="PyrdxlP-dep_Trfase_major"/>
</dbReference>
<dbReference type="Gene3D" id="3.40.640.10">
    <property type="entry name" value="Type I PLP-dependent aspartate aminotransferase-like (Major domain)"/>
    <property type="match status" value="1"/>
</dbReference>
<dbReference type="InParanoid" id="A0A1Z5K9G8"/>
<dbReference type="InterPro" id="IPR000192">
    <property type="entry name" value="Aminotrans_V_dom"/>
</dbReference>
<proteinExistence type="predicted"/>
<evidence type="ECO:0000259" key="2">
    <source>
        <dbReference type="Pfam" id="PF00266"/>
    </source>
</evidence>
<keyword evidence="4" id="KW-1185">Reference proteome</keyword>
<dbReference type="Pfam" id="PF00266">
    <property type="entry name" value="Aminotran_5"/>
    <property type="match status" value="1"/>
</dbReference>
<dbReference type="PANTHER" id="PTHR43092:SF2">
    <property type="entry name" value="HERCYNYLCYSTEINE SULFOXIDE LYASE"/>
    <property type="match status" value="1"/>
</dbReference>
<dbReference type="AlphaFoldDB" id="A0A1Z5K9G8"/>
<dbReference type="EMBL" id="BDSP01000191">
    <property type="protein sequence ID" value="GAX22897.1"/>
    <property type="molecule type" value="Genomic_DNA"/>
</dbReference>
<dbReference type="PANTHER" id="PTHR43092">
    <property type="entry name" value="L-CYSTEINE DESULFHYDRASE"/>
    <property type="match status" value="1"/>
</dbReference>
<reference evidence="3 4" key="1">
    <citation type="journal article" date="2015" name="Plant Cell">
        <title>Oil accumulation by the oleaginous diatom Fistulifera solaris as revealed by the genome and transcriptome.</title>
        <authorList>
            <person name="Tanaka T."/>
            <person name="Maeda Y."/>
            <person name="Veluchamy A."/>
            <person name="Tanaka M."/>
            <person name="Abida H."/>
            <person name="Marechal E."/>
            <person name="Bowler C."/>
            <person name="Muto M."/>
            <person name="Sunaga Y."/>
            <person name="Tanaka M."/>
            <person name="Yoshino T."/>
            <person name="Taniguchi T."/>
            <person name="Fukuda Y."/>
            <person name="Nemoto M."/>
            <person name="Matsumoto M."/>
            <person name="Wong P.S."/>
            <person name="Aburatani S."/>
            <person name="Fujibuchi W."/>
        </authorList>
    </citation>
    <scope>NUCLEOTIDE SEQUENCE [LARGE SCALE GENOMIC DNA]</scope>
    <source>
        <strain evidence="3 4">JPCC DA0580</strain>
    </source>
</reference>
<organism evidence="3 4">
    <name type="scientific">Fistulifera solaris</name>
    <name type="common">Oleaginous diatom</name>
    <dbReference type="NCBI Taxonomy" id="1519565"/>
    <lineage>
        <taxon>Eukaryota</taxon>
        <taxon>Sar</taxon>
        <taxon>Stramenopiles</taxon>
        <taxon>Ochrophyta</taxon>
        <taxon>Bacillariophyta</taxon>
        <taxon>Bacillariophyceae</taxon>
        <taxon>Bacillariophycidae</taxon>
        <taxon>Naviculales</taxon>
        <taxon>Naviculaceae</taxon>
        <taxon>Fistulifera</taxon>
    </lineage>
</organism>
<feature type="domain" description="Aminotransferase class V" evidence="2">
    <location>
        <begin position="129"/>
        <end position="372"/>
    </location>
</feature>